<organism evidence="2 3">
    <name type="scientific">Roseospirillum parvum</name>
    <dbReference type="NCBI Taxonomy" id="83401"/>
    <lineage>
        <taxon>Bacteria</taxon>
        <taxon>Pseudomonadati</taxon>
        <taxon>Pseudomonadota</taxon>
        <taxon>Alphaproteobacteria</taxon>
        <taxon>Rhodospirillales</taxon>
        <taxon>Rhodospirillaceae</taxon>
        <taxon>Roseospirillum</taxon>
    </lineage>
</organism>
<dbReference type="AlphaFoldDB" id="A0A1G7ZA69"/>
<dbReference type="PANTHER" id="PTHR34071">
    <property type="entry name" value="5-NITROIMIDAZOLE ANTIBIOTICS RESISTANCE PROTEIN, NIMA-FAMILY-RELATED PROTEIN-RELATED"/>
    <property type="match status" value="1"/>
</dbReference>
<dbReference type="Proteomes" id="UP000217076">
    <property type="component" value="Unassembled WGS sequence"/>
</dbReference>
<keyword evidence="3" id="KW-1185">Reference proteome</keyword>
<dbReference type="InterPro" id="IPR012349">
    <property type="entry name" value="Split_barrel_FMN-bd"/>
</dbReference>
<dbReference type="SUPFAM" id="SSF50475">
    <property type="entry name" value="FMN-binding split barrel"/>
    <property type="match status" value="1"/>
</dbReference>
<protein>
    <recommendedName>
        <fullName evidence="4">Nitroimidazol reductase NimA, pyridoxamine 5'-phosphate oxidase superfamily</fullName>
    </recommendedName>
</protein>
<feature type="compositionally biased region" description="Pro residues" evidence="1">
    <location>
        <begin position="1"/>
        <end position="11"/>
    </location>
</feature>
<dbReference type="InterPro" id="IPR024747">
    <property type="entry name" value="Pyridox_Oxase-rel"/>
</dbReference>
<dbReference type="Pfam" id="PF12900">
    <property type="entry name" value="Pyridox_ox_2"/>
    <property type="match status" value="1"/>
</dbReference>
<dbReference type="EMBL" id="FNCV01000004">
    <property type="protein sequence ID" value="SDH04990.1"/>
    <property type="molecule type" value="Genomic_DNA"/>
</dbReference>
<feature type="region of interest" description="Disordered" evidence="1">
    <location>
        <begin position="1"/>
        <end position="21"/>
    </location>
</feature>
<reference evidence="3" key="1">
    <citation type="submission" date="2016-10" db="EMBL/GenBank/DDBJ databases">
        <authorList>
            <person name="Varghese N."/>
            <person name="Submissions S."/>
        </authorList>
    </citation>
    <scope>NUCLEOTIDE SEQUENCE [LARGE SCALE GENOMIC DNA]</scope>
    <source>
        <strain evidence="3">930I</strain>
    </source>
</reference>
<gene>
    <name evidence="2" type="ORF">SAMN05421742_10434</name>
</gene>
<proteinExistence type="predicted"/>
<evidence type="ECO:0000256" key="1">
    <source>
        <dbReference type="SAM" id="MobiDB-lite"/>
    </source>
</evidence>
<dbReference type="Gene3D" id="2.30.110.10">
    <property type="entry name" value="Electron Transport, Fmn-binding Protein, Chain A"/>
    <property type="match status" value="1"/>
</dbReference>
<dbReference type="RefSeq" id="WP_092617589.1">
    <property type="nucleotide sequence ID" value="NZ_FNCV01000004.1"/>
</dbReference>
<evidence type="ECO:0000313" key="2">
    <source>
        <dbReference type="EMBL" id="SDH04990.1"/>
    </source>
</evidence>
<accession>A0A1G7ZA69</accession>
<name>A0A1G7ZA69_9PROT</name>
<evidence type="ECO:0008006" key="4">
    <source>
        <dbReference type="Google" id="ProtNLM"/>
    </source>
</evidence>
<dbReference type="STRING" id="83401.SAMN05421742_10434"/>
<dbReference type="OrthoDB" id="116031at2"/>
<evidence type="ECO:0000313" key="3">
    <source>
        <dbReference type="Proteomes" id="UP000217076"/>
    </source>
</evidence>
<dbReference type="PANTHER" id="PTHR34071:SF2">
    <property type="entry name" value="FLAVIN-NUCLEOTIDE-BINDING PROTEIN"/>
    <property type="match status" value="1"/>
</dbReference>
<sequence length="221" mass="24005">MPHDSPAPPPSDRVRLRRKPGRGHYDRATIDAILDAVPICHVGVVIDGQPYVTPTFHWREGDHLYIHGARTNRTLMAAAGAEVCVTVSRLDGLVLARSAMHHSANFRSVMVLGRARLVDDPEAKRARLKGFIEALYPGRWETLRPITDNELKATAVLSLPLDEASAKIRADGPSDDAADYALPIWAGTLPLALKAAGPPQPDPRNLDGVEVPACLKAWEVA</sequence>